<dbReference type="InterPro" id="IPR050855">
    <property type="entry name" value="NDM-1-like"/>
</dbReference>
<comment type="catalytic activity">
    <reaction evidence="3">
        <text>3',5'-cyclic UMP + H2O = UMP + H(+)</text>
        <dbReference type="Rhea" id="RHEA:70575"/>
        <dbReference type="ChEBI" id="CHEBI:15377"/>
        <dbReference type="ChEBI" id="CHEBI:15378"/>
        <dbReference type="ChEBI" id="CHEBI:57865"/>
        <dbReference type="ChEBI" id="CHEBI:184387"/>
    </reaction>
    <physiologicalReaction direction="left-to-right" evidence="3">
        <dbReference type="Rhea" id="RHEA:70576"/>
    </physiologicalReaction>
</comment>
<dbReference type="KEGG" id="pswu:SY83_07355"/>
<evidence type="ECO:0000256" key="3">
    <source>
        <dbReference type="ARBA" id="ARBA00048505"/>
    </source>
</evidence>
<evidence type="ECO:0000256" key="2">
    <source>
        <dbReference type="ARBA" id="ARBA00034301"/>
    </source>
</evidence>
<dbReference type="SMART" id="SM00849">
    <property type="entry name" value="Lactamase_B"/>
    <property type="match status" value="1"/>
</dbReference>
<dbReference type="InterPro" id="IPR036866">
    <property type="entry name" value="RibonucZ/Hydroxyglut_hydro"/>
</dbReference>
<organism evidence="5 6">
    <name type="scientific">Paenibacillus swuensis</name>
    <dbReference type="NCBI Taxonomy" id="1178515"/>
    <lineage>
        <taxon>Bacteria</taxon>
        <taxon>Bacillati</taxon>
        <taxon>Bacillota</taxon>
        <taxon>Bacilli</taxon>
        <taxon>Bacillales</taxon>
        <taxon>Paenibacillaceae</taxon>
        <taxon>Paenibacillus</taxon>
    </lineage>
</organism>
<dbReference type="CDD" id="cd07721">
    <property type="entry name" value="yflN-like_MBL-fold"/>
    <property type="match status" value="1"/>
</dbReference>
<dbReference type="RefSeq" id="WP_068605589.1">
    <property type="nucleotide sequence ID" value="NZ_CP011388.1"/>
</dbReference>
<protein>
    <recommendedName>
        <fullName evidence="4">Metallo-beta-lactamase domain-containing protein</fullName>
    </recommendedName>
</protein>
<dbReference type="PATRIC" id="fig|1178515.4.peg.1470"/>
<comment type="function">
    <text evidence="2">Counteracts the endogenous Pycsar antiviral defense system. Phosphodiesterase that enables metal-dependent hydrolysis of host cyclic nucleotide Pycsar defense signals such as cCMP and cUMP.</text>
</comment>
<dbReference type="Gene3D" id="3.60.15.10">
    <property type="entry name" value="Ribonuclease Z/Hydroxyacylglutathione hydrolase-like"/>
    <property type="match status" value="1"/>
</dbReference>
<dbReference type="STRING" id="1178515.SY83_07355"/>
<evidence type="ECO:0000256" key="1">
    <source>
        <dbReference type="ARBA" id="ARBA00034221"/>
    </source>
</evidence>
<dbReference type="InterPro" id="IPR001279">
    <property type="entry name" value="Metallo-B-lactamas"/>
</dbReference>
<reference evidence="5 6" key="1">
    <citation type="submission" date="2015-01" db="EMBL/GenBank/DDBJ databases">
        <title>Paenibacillus swuensis/DY6/whole genome sequencing.</title>
        <authorList>
            <person name="Kim M.K."/>
            <person name="Srinivasan S."/>
            <person name="Lee J.-J."/>
        </authorList>
    </citation>
    <scope>NUCLEOTIDE SEQUENCE [LARGE SCALE GENOMIC DNA]</scope>
    <source>
        <strain evidence="5 6">DY6</strain>
    </source>
</reference>
<evidence type="ECO:0000259" key="4">
    <source>
        <dbReference type="SMART" id="SM00849"/>
    </source>
</evidence>
<accession>A0A172TGQ6</accession>
<proteinExistence type="predicted"/>
<dbReference type="PANTHER" id="PTHR42951">
    <property type="entry name" value="METALLO-BETA-LACTAMASE DOMAIN-CONTAINING"/>
    <property type="match status" value="1"/>
</dbReference>
<dbReference type="AlphaFoldDB" id="A0A172TGQ6"/>
<dbReference type="PANTHER" id="PTHR42951:SF9">
    <property type="entry name" value="METAL-DEPENDENT HYDROLASE"/>
    <property type="match status" value="1"/>
</dbReference>
<dbReference type="Pfam" id="PF00753">
    <property type="entry name" value="Lactamase_B"/>
    <property type="match status" value="1"/>
</dbReference>
<evidence type="ECO:0000313" key="6">
    <source>
        <dbReference type="Proteomes" id="UP000076927"/>
    </source>
</evidence>
<evidence type="ECO:0000313" key="5">
    <source>
        <dbReference type="EMBL" id="ANE46126.1"/>
    </source>
</evidence>
<dbReference type="Proteomes" id="UP000076927">
    <property type="component" value="Chromosome"/>
</dbReference>
<dbReference type="SUPFAM" id="SSF56281">
    <property type="entry name" value="Metallo-hydrolase/oxidoreductase"/>
    <property type="match status" value="1"/>
</dbReference>
<comment type="catalytic activity">
    <reaction evidence="1">
        <text>3',5'-cyclic CMP + H2O = CMP + H(+)</text>
        <dbReference type="Rhea" id="RHEA:72675"/>
        <dbReference type="ChEBI" id="CHEBI:15377"/>
        <dbReference type="ChEBI" id="CHEBI:15378"/>
        <dbReference type="ChEBI" id="CHEBI:58003"/>
        <dbReference type="ChEBI" id="CHEBI:60377"/>
    </reaction>
    <physiologicalReaction direction="left-to-right" evidence="1">
        <dbReference type="Rhea" id="RHEA:72676"/>
    </physiologicalReaction>
</comment>
<feature type="domain" description="Metallo-beta-lactamase" evidence="4">
    <location>
        <begin position="20"/>
        <end position="212"/>
    </location>
</feature>
<dbReference type="EMBL" id="CP011388">
    <property type="protein sequence ID" value="ANE46126.1"/>
    <property type="molecule type" value="Genomic_DNA"/>
</dbReference>
<name>A0A172TGQ6_9BACL</name>
<keyword evidence="6" id="KW-1185">Reference proteome</keyword>
<dbReference type="OrthoDB" id="9802248at2"/>
<gene>
    <name evidence="5" type="ORF">SY83_07355</name>
</gene>
<sequence length="244" mass="25941">MKWTRYGTVSQLTFLPRIFPVNCYLVEEEDGLTLVDCALPYSAKGILATAERIGKPITRIVITHAHDDHVGALDKLKQALPQAPVYIAAREARILSGDTSLDRNEPAAPLRGGLPRGLATRADVLLHDGDRVGSLLTVAAPGHSPGMTAFLDTRNAVLLAGDAYVTRGGIAVSGTLKLGFPFPAWATWHKPTALASARRLLALSPSLLACGHGPMLSAPGAAMERAIMEAERRLAPADAEESVR</sequence>